<feature type="domain" description="DUF6534" evidence="3">
    <location>
        <begin position="192"/>
        <end position="278"/>
    </location>
</feature>
<feature type="compositionally biased region" description="Basic and acidic residues" evidence="1">
    <location>
        <begin position="362"/>
        <end position="395"/>
    </location>
</feature>
<feature type="transmembrane region" description="Helical" evidence="2">
    <location>
        <begin position="97"/>
        <end position="120"/>
    </location>
</feature>
<name>A0ABQ8K079_9APHY</name>
<feature type="region of interest" description="Disordered" evidence="1">
    <location>
        <begin position="324"/>
        <end position="395"/>
    </location>
</feature>
<feature type="transmembrane region" description="Helical" evidence="2">
    <location>
        <begin position="223"/>
        <end position="247"/>
    </location>
</feature>
<reference evidence="4 5" key="1">
    <citation type="journal article" date="2021" name="Environ. Microbiol.">
        <title>Gene family expansions and transcriptome signatures uncover fungal adaptations to wood decay.</title>
        <authorList>
            <person name="Hage H."/>
            <person name="Miyauchi S."/>
            <person name="Viragh M."/>
            <person name="Drula E."/>
            <person name="Min B."/>
            <person name="Chaduli D."/>
            <person name="Navarro D."/>
            <person name="Favel A."/>
            <person name="Norest M."/>
            <person name="Lesage-Meessen L."/>
            <person name="Balint B."/>
            <person name="Merenyi Z."/>
            <person name="de Eugenio L."/>
            <person name="Morin E."/>
            <person name="Martinez A.T."/>
            <person name="Baldrian P."/>
            <person name="Stursova M."/>
            <person name="Martinez M.J."/>
            <person name="Novotny C."/>
            <person name="Magnuson J.K."/>
            <person name="Spatafora J.W."/>
            <person name="Maurice S."/>
            <person name="Pangilinan J."/>
            <person name="Andreopoulos W."/>
            <person name="LaButti K."/>
            <person name="Hundley H."/>
            <person name="Na H."/>
            <person name="Kuo A."/>
            <person name="Barry K."/>
            <person name="Lipzen A."/>
            <person name="Henrissat B."/>
            <person name="Riley R."/>
            <person name="Ahrendt S."/>
            <person name="Nagy L.G."/>
            <person name="Grigoriev I.V."/>
            <person name="Martin F."/>
            <person name="Rosso M.N."/>
        </authorList>
    </citation>
    <scope>NUCLEOTIDE SEQUENCE [LARGE SCALE GENOMIC DNA]</scope>
    <source>
        <strain evidence="4 5">CIRM-BRFM 1785</strain>
    </source>
</reference>
<evidence type="ECO:0000256" key="1">
    <source>
        <dbReference type="SAM" id="MobiDB-lite"/>
    </source>
</evidence>
<feature type="transmembrane region" description="Helical" evidence="2">
    <location>
        <begin position="132"/>
        <end position="153"/>
    </location>
</feature>
<dbReference type="GeneID" id="72009321"/>
<keyword evidence="2" id="KW-0812">Transmembrane</keyword>
<feature type="transmembrane region" description="Helical" evidence="2">
    <location>
        <begin position="61"/>
        <end position="85"/>
    </location>
</feature>
<feature type="compositionally biased region" description="Polar residues" evidence="1">
    <location>
        <begin position="333"/>
        <end position="343"/>
    </location>
</feature>
<comment type="caution">
    <text evidence="4">The sequence shown here is derived from an EMBL/GenBank/DDBJ whole genome shotgun (WGS) entry which is preliminary data.</text>
</comment>
<dbReference type="Proteomes" id="UP000814176">
    <property type="component" value="Unassembled WGS sequence"/>
</dbReference>
<feature type="transmembrane region" description="Helical" evidence="2">
    <location>
        <begin position="28"/>
        <end position="49"/>
    </location>
</feature>
<dbReference type="RefSeq" id="XP_047773342.1">
    <property type="nucleotide sequence ID" value="XM_047928589.1"/>
</dbReference>
<evidence type="ECO:0000259" key="3">
    <source>
        <dbReference type="Pfam" id="PF20152"/>
    </source>
</evidence>
<dbReference type="InterPro" id="IPR045339">
    <property type="entry name" value="DUF6534"/>
</dbReference>
<keyword evidence="5" id="KW-1185">Reference proteome</keyword>
<feature type="transmembrane region" description="Helical" evidence="2">
    <location>
        <begin position="253"/>
        <end position="274"/>
    </location>
</feature>
<proteinExistence type="predicted"/>
<keyword evidence="2" id="KW-1133">Transmembrane helix</keyword>
<dbReference type="EMBL" id="JADCUA010000034">
    <property type="protein sequence ID" value="KAH9829979.1"/>
    <property type="molecule type" value="Genomic_DNA"/>
</dbReference>
<dbReference type="PANTHER" id="PTHR40465:SF1">
    <property type="entry name" value="DUF6534 DOMAIN-CONTAINING PROTEIN"/>
    <property type="match status" value="1"/>
</dbReference>
<keyword evidence="2" id="KW-0472">Membrane</keyword>
<evidence type="ECO:0000313" key="4">
    <source>
        <dbReference type="EMBL" id="KAH9829979.1"/>
    </source>
</evidence>
<evidence type="ECO:0000313" key="5">
    <source>
        <dbReference type="Proteomes" id="UP000814176"/>
    </source>
</evidence>
<feature type="transmembrane region" description="Helical" evidence="2">
    <location>
        <begin position="183"/>
        <end position="202"/>
    </location>
</feature>
<dbReference type="Pfam" id="PF20152">
    <property type="entry name" value="DUF6534"/>
    <property type="match status" value="1"/>
</dbReference>
<organism evidence="4 5">
    <name type="scientific">Rhodofomes roseus</name>
    <dbReference type="NCBI Taxonomy" id="34475"/>
    <lineage>
        <taxon>Eukaryota</taxon>
        <taxon>Fungi</taxon>
        <taxon>Dikarya</taxon>
        <taxon>Basidiomycota</taxon>
        <taxon>Agaricomycotina</taxon>
        <taxon>Agaricomycetes</taxon>
        <taxon>Polyporales</taxon>
        <taxon>Rhodofomes</taxon>
    </lineage>
</organism>
<protein>
    <recommendedName>
        <fullName evidence="3">DUF6534 domain-containing protein</fullName>
    </recommendedName>
</protein>
<accession>A0ABQ8K079</accession>
<evidence type="ECO:0000256" key="2">
    <source>
        <dbReference type="SAM" id="Phobius"/>
    </source>
</evidence>
<dbReference type="PANTHER" id="PTHR40465">
    <property type="entry name" value="CHROMOSOME 1, WHOLE GENOME SHOTGUN SEQUENCE"/>
    <property type="match status" value="1"/>
</dbReference>
<gene>
    <name evidence="4" type="ORF">C8Q71DRAFT_887399</name>
</gene>
<sequence>MSNGTNTQTEVTEQFKTNVGGLLVGVNIQAMSVFQVFGLASLVTTAYFRQHRNSDAKWIKSLIMIVWSLCGFSTAIDFYSTYYFLVVTLTIPNKQIWAPWSLSLLISIVATVSTVVRLLLLHRLARFHQRKGDLSIGLVSVIVLVALLSLVGIGEYTAKRSGGIGITVRLLLPNDRAVGRLKAIFDALLVCAIAADVCFVFVQSYSLHRSRSGFRRTDSVINLLILYTMSTGLIPTTLAMATLISMFVEPQALLYASLYMQVGNLYLITLVASLNHRQFVLRRIARPLELNYSALGRLSNPRGDTLPTRLTIAVNVPQLRYADAPNATDSKEGPSQPSRQCAASTKEPLDKSPRTDPTPLQGRERRDAFECDRLHETIVLETRNRDDHRHDEPPG</sequence>